<dbReference type="PANTHER" id="PTHR43856:SF1">
    <property type="entry name" value="MITOCHONDRIAL CARDIOLIPIN HYDROLASE"/>
    <property type="match status" value="1"/>
</dbReference>
<feature type="compositionally biased region" description="Basic and acidic residues" evidence="7">
    <location>
        <begin position="9"/>
        <end position="20"/>
    </location>
</feature>
<keyword evidence="6" id="KW-0443">Lipid metabolism</keyword>
<dbReference type="SUPFAM" id="SSF56024">
    <property type="entry name" value="Phospholipase D/nuclease"/>
    <property type="match status" value="2"/>
</dbReference>
<protein>
    <recommendedName>
        <fullName evidence="3">phospholipase D</fullName>
        <ecNumber evidence="3">3.1.4.4</ecNumber>
    </recommendedName>
</protein>
<evidence type="ECO:0000256" key="4">
    <source>
        <dbReference type="ARBA" id="ARBA00022801"/>
    </source>
</evidence>
<dbReference type="GO" id="GO:0016891">
    <property type="term" value="F:RNA endonuclease activity producing 5'-phosphomonoesters, hydrolytic mechanism"/>
    <property type="evidence" value="ECO:0007669"/>
    <property type="project" value="TreeGrafter"/>
</dbReference>
<accession>Q091Z9</accession>
<dbReference type="GO" id="GO:0016042">
    <property type="term" value="P:lipid catabolic process"/>
    <property type="evidence" value="ECO:0007669"/>
    <property type="project" value="UniProtKB-KW"/>
</dbReference>
<evidence type="ECO:0000256" key="1">
    <source>
        <dbReference type="ARBA" id="ARBA00000798"/>
    </source>
</evidence>
<reference evidence="9 10" key="1">
    <citation type="submission" date="2006-04" db="EMBL/GenBank/DDBJ databases">
        <authorList>
            <person name="Nierman W.C."/>
        </authorList>
    </citation>
    <scope>NUCLEOTIDE SEQUENCE [LARGE SCALE GENOMIC DNA]</scope>
    <source>
        <strain evidence="9 10">DW4/3-1</strain>
    </source>
</reference>
<dbReference type="InterPro" id="IPR051406">
    <property type="entry name" value="PLD_domain"/>
</dbReference>
<dbReference type="EC" id="3.1.4.4" evidence="3"/>
<sequence length="484" mass="51738">MPSAVPSQLRERTEGSDESRFTFPQVVMKRRIARRGDCGPSTTVGSVKSMSSHFPAVRSRTVPLKTRTLWWQLGALSLALSAMAGTGCEPSPREHVLDDVDVGRVEAGVSTASGTLGGKAVWAYFNNPPAFGGVDPTITQEVKRLIDQTPAGATIRAAIHSVSNTGIADALLAAQSRGVTVYVVMDAKNASTGYAAVETLKQLANAKFCTNASGGGGCISTSAAGNMHTKLFTFSQTRDPNGVLCPAVSWISSANLTGASGTEAFNNAVVIYDASTLYDGLNANFTDMWNRKHYSGNDYYDSASGRGYYMANPADAYASPEGVGETDTIVTRLNDITPDANCRIRIGMSFVTTGRPALLSQIKSMKAGGCSVWMVVSGNATEGIDMAPSVYNELLGAGVAIRRKDKVHDKFFAIYGKFGTAYHYRIYTGSQNWSQDALNENEELFVKLAPESGTVHPIYDAYVGHFNDAYNSGVTCTKTNYPCK</sequence>
<feature type="region of interest" description="Disordered" evidence="7">
    <location>
        <begin position="1"/>
        <end position="20"/>
    </location>
</feature>
<evidence type="ECO:0000256" key="3">
    <source>
        <dbReference type="ARBA" id="ARBA00012027"/>
    </source>
</evidence>
<dbReference type="PATRIC" id="fig|378806.16.peg.5731"/>
<dbReference type="EMBL" id="AAMD01000052">
    <property type="protein sequence ID" value="EAU66569.1"/>
    <property type="molecule type" value="Genomic_DNA"/>
</dbReference>
<dbReference type="PANTHER" id="PTHR43856">
    <property type="entry name" value="CARDIOLIPIN HYDROLASE"/>
    <property type="match status" value="1"/>
</dbReference>
<evidence type="ECO:0000256" key="5">
    <source>
        <dbReference type="ARBA" id="ARBA00022963"/>
    </source>
</evidence>
<evidence type="ECO:0000256" key="6">
    <source>
        <dbReference type="ARBA" id="ARBA00023098"/>
    </source>
</evidence>
<comment type="similarity">
    <text evidence="2">Belongs to the phospholipase D family.</text>
</comment>
<name>Q091Z9_STIAD</name>
<dbReference type="InterPro" id="IPR025202">
    <property type="entry name" value="PLD-like_dom"/>
</dbReference>
<evidence type="ECO:0000256" key="2">
    <source>
        <dbReference type="ARBA" id="ARBA00008664"/>
    </source>
</evidence>
<proteinExistence type="inferred from homology"/>
<evidence type="ECO:0000313" key="9">
    <source>
        <dbReference type="EMBL" id="EAU66569.1"/>
    </source>
</evidence>
<feature type="domain" description="Phospholipase D-like" evidence="8">
    <location>
        <begin position="151"/>
        <end position="289"/>
    </location>
</feature>
<evidence type="ECO:0000259" key="8">
    <source>
        <dbReference type="Pfam" id="PF13091"/>
    </source>
</evidence>
<comment type="catalytic activity">
    <reaction evidence="1">
        <text>a 1,2-diacyl-sn-glycero-3-phosphocholine + H2O = a 1,2-diacyl-sn-glycero-3-phosphate + choline + H(+)</text>
        <dbReference type="Rhea" id="RHEA:14445"/>
        <dbReference type="ChEBI" id="CHEBI:15354"/>
        <dbReference type="ChEBI" id="CHEBI:15377"/>
        <dbReference type="ChEBI" id="CHEBI:15378"/>
        <dbReference type="ChEBI" id="CHEBI:57643"/>
        <dbReference type="ChEBI" id="CHEBI:58608"/>
        <dbReference type="EC" id="3.1.4.4"/>
    </reaction>
</comment>
<organism evidence="9 10">
    <name type="scientific">Stigmatella aurantiaca (strain DW4/3-1)</name>
    <dbReference type="NCBI Taxonomy" id="378806"/>
    <lineage>
        <taxon>Bacteria</taxon>
        <taxon>Pseudomonadati</taxon>
        <taxon>Myxococcota</taxon>
        <taxon>Myxococcia</taxon>
        <taxon>Myxococcales</taxon>
        <taxon>Cystobacterineae</taxon>
        <taxon>Archangiaceae</taxon>
        <taxon>Stigmatella</taxon>
    </lineage>
</organism>
<dbReference type="GO" id="GO:0004630">
    <property type="term" value="F:phospholipase D activity"/>
    <property type="evidence" value="ECO:0007669"/>
    <property type="project" value="UniProtKB-EC"/>
</dbReference>
<dbReference type="Gene3D" id="3.30.870.10">
    <property type="entry name" value="Endonuclease Chain A"/>
    <property type="match status" value="2"/>
</dbReference>
<evidence type="ECO:0000256" key="7">
    <source>
        <dbReference type="SAM" id="MobiDB-lite"/>
    </source>
</evidence>
<gene>
    <name evidence="9" type="ORF">STIAU_3451</name>
</gene>
<keyword evidence="4" id="KW-0378">Hydrolase</keyword>
<evidence type="ECO:0000313" key="10">
    <source>
        <dbReference type="Proteomes" id="UP000032702"/>
    </source>
</evidence>
<keyword evidence="5" id="KW-0442">Lipid degradation</keyword>
<comment type="caution">
    <text evidence="9">The sequence shown here is derived from an EMBL/GenBank/DDBJ whole genome shotgun (WGS) entry which is preliminary data.</text>
</comment>
<dbReference type="AlphaFoldDB" id="Q091Z9"/>
<feature type="domain" description="Phospholipase D-like" evidence="8">
    <location>
        <begin position="340"/>
        <end position="449"/>
    </location>
</feature>
<dbReference type="Pfam" id="PF13091">
    <property type="entry name" value="PLDc_2"/>
    <property type="match status" value="2"/>
</dbReference>
<dbReference type="Proteomes" id="UP000032702">
    <property type="component" value="Unassembled WGS sequence"/>
</dbReference>